<evidence type="ECO:0000256" key="2">
    <source>
        <dbReference type="ARBA" id="ARBA00022614"/>
    </source>
</evidence>
<keyword evidence="2" id="KW-0433">Leucine-rich repeat</keyword>
<evidence type="ECO:0000256" key="1">
    <source>
        <dbReference type="ARBA" id="ARBA00004370"/>
    </source>
</evidence>
<evidence type="ECO:0000256" key="3">
    <source>
        <dbReference type="ARBA" id="ARBA00022692"/>
    </source>
</evidence>
<keyword evidence="7 9" id="KW-0472">Membrane</keyword>
<keyword evidence="5" id="KW-0677">Repeat</keyword>
<comment type="subcellular location">
    <subcellularLocation>
        <location evidence="1">Membrane</location>
    </subcellularLocation>
</comment>
<dbReference type="InterPro" id="IPR032675">
    <property type="entry name" value="LRR_dom_sf"/>
</dbReference>
<keyword evidence="4" id="KW-0732">Signal</keyword>
<feature type="region of interest" description="Disordered" evidence="8">
    <location>
        <begin position="228"/>
        <end position="257"/>
    </location>
</feature>
<dbReference type="InterPro" id="IPR053211">
    <property type="entry name" value="DNA_repair-toleration"/>
</dbReference>
<organism evidence="11">
    <name type="scientific">Oryza sativa subsp. japonica</name>
    <name type="common">Rice</name>
    <dbReference type="NCBI Taxonomy" id="39947"/>
    <lineage>
        <taxon>Eukaryota</taxon>
        <taxon>Viridiplantae</taxon>
        <taxon>Streptophyta</taxon>
        <taxon>Embryophyta</taxon>
        <taxon>Tracheophyta</taxon>
        <taxon>Spermatophyta</taxon>
        <taxon>Magnoliopsida</taxon>
        <taxon>Liliopsida</taxon>
        <taxon>Poales</taxon>
        <taxon>Poaceae</taxon>
        <taxon>BOP clade</taxon>
        <taxon>Oryzoideae</taxon>
        <taxon>Oryzeae</taxon>
        <taxon>Oryzinae</taxon>
        <taxon>Oryza</taxon>
        <taxon>Oryza sativa</taxon>
    </lineage>
</organism>
<dbReference type="Pfam" id="PF13855">
    <property type="entry name" value="LRR_8"/>
    <property type="match status" value="1"/>
</dbReference>
<dbReference type="Gene3D" id="3.80.10.10">
    <property type="entry name" value="Ribonuclease Inhibitor"/>
    <property type="match status" value="1"/>
</dbReference>
<sequence length="257" mass="26976">MERHGCSRHRHCSFVLLIVVVVVAYLLVGVVPALQASVIAEDDGRALMQFQSLITEDPYGALATWGGSSGSNHSASPATPCGWCGVTCGVRGRSRGRVTALDLRGLGLGGAIVAQSSLSSLTYLRWLDLSQNRLGRCPQSLGRFAASGVLVLDTNNLTGGIPASLGNLTSLTDLALTGNHLSSHIPSALGNLRALTSLYLNDNMLEGSIPLSVFNLLSVALSRQSIHHQTRARKEGSNQVGRRLPLGPDGRGATTCA</sequence>
<evidence type="ECO:0000256" key="8">
    <source>
        <dbReference type="SAM" id="MobiDB-lite"/>
    </source>
</evidence>
<dbReference type="FunFam" id="3.80.10.10:FF:000400">
    <property type="entry name" value="Nuclear pore complex protein NUP107"/>
    <property type="match status" value="1"/>
</dbReference>
<dbReference type="Pfam" id="PF00560">
    <property type="entry name" value="LRR_1"/>
    <property type="match status" value="1"/>
</dbReference>
<reference evidence="11" key="2">
    <citation type="submission" date="2008-12" db="EMBL/GenBank/DDBJ databases">
        <title>Improved gene annotation of the rice (Oryza sativa) genomes.</title>
        <authorList>
            <person name="Wang J."/>
            <person name="Li R."/>
            <person name="Fan W."/>
            <person name="Huang Q."/>
            <person name="Zhang J."/>
            <person name="Zhou Y."/>
            <person name="Hu Y."/>
            <person name="Zi S."/>
            <person name="Li J."/>
            <person name="Ni P."/>
            <person name="Zheng H."/>
            <person name="Zhang Y."/>
            <person name="Zhao M."/>
            <person name="Hao Q."/>
            <person name="McDermott J."/>
            <person name="Samudrala R."/>
            <person name="Kristiansen K."/>
            <person name="Wong G.K.-S."/>
        </authorList>
    </citation>
    <scope>NUCLEOTIDE SEQUENCE</scope>
</reference>
<dbReference type="Pfam" id="PF08263">
    <property type="entry name" value="LRRNT_2"/>
    <property type="match status" value="1"/>
</dbReference>
<evidence type="ECO:0000256" key="7">
    <source>
        <dbReference type="ARBA" id="ARBA00023136"/>
    </source>
</evidence>
<dbReference type="AlphaFoldDB" id="A3CHK2"/>
<keyword evidence="3 9" id="KW-0812">Transmembrane</keyword>
<dbReference type="GO" id="GO:0016020">
    <property type="term" value="C:membrane"/>
    <property type="evidence" value="ECO:0007669"/>
    <property type="project" value="UniProtKB-SubCell"/>
</dbReference>
<feature type="domain" description="Leucine-rich repeat-containing N-terminal plant-type" evidence="10">
    <location>
        <begin position="41"/>
        <end position="88"/>
    </location>
</feature>
<reference evidence="11" key="1">
    <citation type="journal article" date="2005" name="PLoS Biol.">
        <title>The genomes of Oryza sativa: a history of duplications.</title>
        <authorList>
            <person name="Yu J."/>
            <person name="Wang J."/>
            <person name="Lin W."/>
            <person name="Li S."/>
            <person name="Li H."/>
            <person name="Zhou J."/>
            <person name="Ni P."/>
            <person name="Dong W."/>
            <person name="Hu S."/>
            <person name="Zeng C."/>
            <person name="Zhang J."/>
            <person name="Zhang Y."/>
            <person name="Li R."/>
            <person name="Xu Z."/>
            <person name="Li S."/>
            <person name="Li X."/>
            <person name="Zheng H."/>
            <person name="Cong L."/>
            <person name="Lin L."/>
            <person name="Yin J."/>
            <person name="Geng J."/>
            <person name="Li G."/>
            <person name="Shi J."/>
            <person name="Liu J."/>
            <person name="Lv H."/>
            <person name="Li J."/>
            <person name="Wang J."/>
            <person name="Deng Y."/>
            <person name="Ran L."/>
            <person name="Shi X."/>
            <person name="Wang X."/>
            <person name="Wu Q."/>
            <person name="Li C."/>
            <person name="Ren X."/>
            <person name="Wang J."/>
            <person name="Wang X."/>
            <person name="Li D."/>
            <person name="Liu D."/>
            <person name="Zhang X."/>
            <person name="Ji Z."/>
            <person name="Zhao W."/>
            <person name="Sun Y."/>
            <person name="Zhang Z."/>
            <person name="Bao J."/>
            <person name="Han Y."/>
            <person name="Dong L."/>
            <person name="Ji J."/>
            <person name="Chen P."/>
            <person name="Wu S."/>
            <person name="Liu J."/>
            <person name="Xiao Y."/>
            <person name="Bu D."/>
            <person name="Tan J."/>
            <person name="Yang L."/>
            <person name="Ye C."/>
            <person name="Zhang J."/>
            <person name="Xu J."/>
            <person name="Zhou Y."/>
            <person name="Yu Y."/>
            <person name="Zhang B."/>
            <person name="Zhuang S."/>
            <person name="Wei H."/>
            <person name="Liu B."/>
            <person name="Lei M."/>
            <person name="Yu H."/>
            <person name="Li Y."/>
            <person name="Xu H."/>
            <person name="Wei S."/>
            <person name="He X."/>
            <person name="Fang L."/>
            <person name="Zhang Z."/>
            <person name="Zhang Y."/>
            <person name="Huang X."/>
            <person name="Su Z."/>
            <person name="Tong W."/>
            <person name="Li J."/>
            <person name="Tong Z."/>
            <person name="Li S."/>
            <person name="Ye J."/>
            <person name="Wang L."/>
            <person name="Fang L."/>
            <person name="Lei T."/>
            <person name="Chen C."/>
            <person name="Chen H."/>
            <person name="Xu Z."/>
            <person name="Li H."/>
            <person name="Huang H."/>
            <person name="Zhang F."/>
            <person name="Xu H."/>
            <person name="Li N."/>
            <person name="Zhao C."/>
            <person name="Li S."/>
            <person name="Dong L."/>
            <person name="Huang Y."/>
            <person name="Li L."/>
            <person name="Xi Y."/>
            <person name="Qi Q."/>
            <person name="Li W."/>
            <person name="Zhang B."/>
            <person name="Hu W."/>
            <person name="Zhang Y."/>
            <person name="Tian X."/>
            <person name="Jiao Y."/>
            <person name="Liang X."/>
            <person name="Jin J."/>
            <person name="Gao L."/>
            <person name="Zheng W."/>
            <person name="Hao B."/>
            <person name="Liu S."/>
            <person name="Wang W."/>
            <person name="Yuan L."/>
            <person name="Cao M."/>
            <person name="McDermott J."/>
            <person name="Samudrala R."/>
            <person name="Wang J."/>
            <person name="Wong G.K."/>
            <person name="Yang H."/>
        </authorList>
    </citation>
    <scope>NUCLEOTIDE SEQUENCE [LARGE SCALE GENOMIC DNA]</scope>
</reference>
<dbReference type="Proteomes" id="UP000007752">
    <property type="component" value="Chromosome 12"/>
</dbReference>
<evidence type="ECO:0000256" key="9">
    <source>
        <dbReference type="SAM" id="Phobius"/>
    </source>
</evidence>
<accession>A3CHK2</accession>
<evidence type="ECO:0000256" key="6">
    <source>
        <dbReference type="ARBA" id="ARBA00022989"/>
    </source>
</evidence>
<proteinExistence type="predicted"/>
<dbReference type="InterPro" id="IPR003591">
    <property type="entry name" value="Leu-rich_rpt_typical-subtyp"/>
</dbReference>
<dbReference type="PANTHER" id="PTHR48060:SF21">
    <property type="entry name" value="L DOMAIN-LIKE PROTEIN"/>
    <property type="match status" value="1"/>
</dbReference>
<dbReference type="InterPro" id="IPR001611">
    <property type="entry name" value="Leu-rich_rpt"/>
</dbReference>
<dbReference type="PANTHER" id="PTHR48060">
    <property type="entry name" value="DNA DAMAGE-REPAIR/TOLERATION PROTEIN DRT100"/>
    <property type="match status" value="1"/>
</dbReference>
<evidence type="ECO:0000256" key="5">
    <source>
        <dbReference type="ARBA" id="ARBA00022737"/>
    </source>
</evidence>
<dbReference type="SMART" id="SM00369">
    <property type="entry name" value="LRR_TYP"/>
    <property type="match status" value="3"/>
</dbReference>
<evidence type="ECO:0000256" key="4">
    <source>
        <dbReference type="ARBA" id="ARBA00022729"/>
    </source>
</evidence>
<feature type="compositionally biased region" description="Low complexity" evidence="8">
    <location>
        <begin position="241"/>
        <end position="257"/>
    </location>
</feature>
<evidence type="ECO:0000313" key="11">
    <source>
        <dbReference type="EMBL" id="EAZ20565.1"/>
    </source>
</evidence>
<dbReference type="SUPFAM" id="SSF52058">
    <property type="entry name" value="L domain-like"/>
    <property type="match status" value="1"/>
</dbReference>
<gene>
    <name evidence="11" type="ORF">OsJ_36174</name>
</gene>
<name>A3CHK2_ORYSJ</name>
<dbReference type="InterPro" id="IPR013210">
    <property type="entry name" value="LRR_N_plant-typ"/>
</dbReference>
<feature type="transmembrane region" description="Helical" evidence="9">
    <location>
        <begin position="12"/>
        <end position="34"/>
    </location>
</feature>
<evidence type="ECO:0000259" key="10">
    <source>
        <dbReference type="Pfam" id="PF08263"/>
    </source>
</evidence>
<protein>
    <recommendedName>
        <fullName evidence="10">Leucine-rich repeat-containing N-terminal plant-type domain-containing protein</fullName>
    </recommendedName>
</protein>
<dbReference type="EMBL" id="CM000149">
    <property type="protein sequence ID" value="EAZ20565.1"/>
    <property type="molecule type" value="Genomic_DNA"/>
</dbReference>
<keyword evidence="6 9" id="KW-1133">Transmembrane helix</keyword>